<evidence type="ECO:0000256" key="5">
    <source>
        <dbReference type="ARBA" id="ARBA00023242"/>
    </source>
</evidence>
<dbReference type="InterPro" id="IPR007219">
    <property type="entry name" value="XnlR_reg_dom"/>
</dbReference>
<evidence type="ECO:0000313" key="9">
    <source>
        <dbReference type="Proteomes" id="UP000275480"/>
    </source>
</evidence>
<protein>
    <submittedName>
        <fullName evidence="8">C6 transcription factor</fullName>
    </submittedName>
</protein>
<dbReference type="CDD" id="cd12148">
    <property type="entry name" value="fungal_TF_MHR"/>
    <property type="match status" value="1"/>
</dbReference>
<dbReference type="EMBL" id="QQZZ01000099">
    <property type="protein sequence ID" value="RMZ43150.1"/>
    <property type="molecule type" value="Genomic_DNA"/>
</dbReference>
<dbReference type="SMART" id="SM00906">
    <property type="entry name" value="Fungal_trans"/>
    <property type="match status" value="1"/>
</dbReference>
<dbReference type="PROSITE" id="PS50048">
    <property type="entry name" value="ZN2_CY6_FUNGAL_2"/>
    <property type="match status" value="1"/>
</dbReference>
<dbReference type="GO" id="GO:0000981">
    <property type="term" value="F:DNA-binding transcription factor activity, RNA polymerase II-specific"/>
    <property type="evidence" value="ECO:0007669"/>
    <property type="project" value="InterPro"/>
</dbReference>
<feature type="region of interest" description="Disordered" evidence="6">
    <location>
        <begin position="52"/>
        <end position="72"/>
    </location>
</feature>
<dbReference type="GO" id="GO:0008270">
    <property type="term" value="F:zinc ion binding"/>
    <property type="evidence" value="ECO:0007669"/>
    <property type="project" value="InterPro"/>
</dbReference>
<keyword evidence="4" id="KW-0804">Transcription</keyword>
<dbReference type="Pfam" id="PF00172">
    <property type="entry name" value="Zn_clus"/>
    <property type="match status" value="1"/>
</dbReference>
<dbReference type="PANTHER" id="PTHR47424">
    <property type="entry name" value="REGULATORY PROTEIN GAL4"/>
    <property type="match status" value="1"/>
</dbReference>
<dbReference type="Gene3D" id="4.10.240.10">
    <property type="entry name" value="Zn(2)-C6 fungal-type DNA-binding domain"/>
    <property type="match status" value="1"/>
</dbReference>
<dbReference type="GO" id="GO:0005634">
    <property type="term" value="C:nucleus"/>
    <property type="evidence" value="ECO:0007669"/>
    <property type="project" value="TreeGrafter"/>
</dbReference>
<dbReference type="InterPro" id="IPR051127">
    <property type="entry name" value="Fungal_SecMet_Regulators"/>
</dbReference>
<dbReference type="GO" id="GO:0000435">
    <property type="term" value="P:positive regulation of transcription from RNA polymerase II promoter by galactose"/>
    <property type="evidence" value="ECO:0007669"/>
    <property type="project" value="TreeGrafter"/>
</dbReference>
<evidence type="ECO:0000256" key="6">
    <source>
        <dbReference type="SAM" id="MobiDB-lite"/>
    </source>
</evidence>
<comment type="caution">
    <text evidence="8">The sequence shown here is derived from an EMBL/GenBank/DDBJ whole genome shotgun (WGS) entry which is preliminary data.</text>
</comment>
<feature type="domain" description="Zn(2)-C6 fungal-type" evidence="7">
    <location>
        <begin position="17"/>
        <end position="48"/>
    </location>
</feature>
<evidence type="ECO:0000256" key="1">
    <source>
        <dbReference type="ARBA" id="ARBA00022723"/>
    </source>
</evidence>
<keyword evidence="3" id="KW-0238">DNA-binding</keyword>
<evidence type="ECO:0000313" key="8">
    <source>
        <dbReference type="EMBL" id="RMZ43150.1"/>
    </source>
</evidence>
<dbReference type="GO" id="GO:0000978">
    <property type="term" value="F:RNA polymerase II cis-regulatory region sequence-specific DNA binding"/>
    <property type="evidence" value="ECO:0007669"/>
    <property type="project" value="TreeGrafter"/>
</dbReference>
<evidence type="ECO:0000256" key="4">
    <source>
        <dbReference type="ARBA" id="ARBA00023163"/>
    </source>
</evidence>
<proteinExistence type="predicted"/>
<dbReference type="PROSITE" id="PS00463">
    <property type="entry name" value="ZN2_CY6_FUNGAL_1"/>
    <property type="match status" value="1"/>
</dbReference>
<name>A0AB74CA51_ASPFL</name>
<dbReference type="PANTHER" id="PTHR47424:SF9">
    <property type="entry name" value="TAH-2"/>
    <property type="match status" value="1"/>
</dbReference>
<dbReference type="GO" id="GO:0006351">
    <property type="term" value="P:DNA-templated transcription"/>
    <property type="evidence" value="ECO:0007669"/>
    <property type="project" value="InterPro"/>
</dbReference>
<accession>A0AB74CA51</accession>
<dbReference type="Proteomes" id="UP000275480">
    <property type="component" value="Unassembled WGS sequence"/>
</dbReference>
<dbReference type="CDD" id="cd00067">
    <property type="entry name" value="GAL4"/>
    <property type="match status" value="1"/>
</dbReference>
<keyword evidence="5" id="KW-0539">Nucleus</keyword>
<gene>
    <name evidence="8" type="ORF">CA14_007521</name>
</gene>
<dbReference type="SUPFAM" id="SSF57701">
    <property type="entry name" value="Zn2/Cys6 DNA-binding domain"/>
    <property type="match status" value="1"/>
</dbReference>
<feature type="compositionally biased region" description="Low complexity" evidence="6">
    <location>
        <begin position="52"/>
        <end position="67"/>
    </location>
</feature>
<sequence>MPRQTITNGERSRCAKACGNCRRRKERCDGNLPCGRCRSRRVDKECNFARSPIAPSSRSSAASLPSDPAHENLRDLESPAVCATASVYSIHSEAGSSPLASRVLDCSHNAPGTYLSRLIQDGHGNSMFIGDSANISFLQVIRTLVSNSLGSHLFAGDSFWNLAVGTTPVTRSDWTQEMANQPPPRPTRDEARYLINWYCYAVNSVLRLYDERDFNRMLFQWPQMNQNEPQQRATSMILFLVFAIGAQTCPEDRDEEAERYFNYGRFLAMSGMTGDPDLASVQAHILITLYLLGASQKNVAFVYLGTAVRAAYAIGLHRREVNALFDLSEFTLREKVWKVLRILDLFTCALLGRPPSTHETRNTAAKENYSTSNDICLIFERVLTDVYTERNISDSILERISEHHRQWADRFPSSLAFDGIYPSPFTEVGGQNVPNIGLIHIKEGYYWTIMLLTRPYLIQVVSKHLSQVTAKARSDEIPAPESQFHFIAAHACIDSAIRTVELSQSLKSNENIPKRLPLVINSLFLAALVLGLAQFSDLDRQFPIEKGLAGAQEQLGMFSRHDAVARSYLAVVNNLRAAGAFYFRTRARHRMERQGQLIRGLFGAVHGDRTASPCPMTVEDGVQGMAGGSSLSELYPTPVPGTQSSCRLDNDNDDFLRSTRSKTQPVIDPSAASFLSDFAPVTDLAFPMTPRTVMYDPHIFHFSNEDASQFNIRQSL</sequence>
<evidence type="ECO:0000256" key="3">
    <source>
        <dbReference type="ARBA" id="ARBA00023125"/>
    </source>
</evidence>
<keyword evidence="1" id="KW-0479">Metal-binding</keyword>
<evidence type="ECO:0000259" key="7">
    <source>
        <dbReference type="PROSITE" id="PS50048"/>
    </source>
</evidence>
<evidence type="ECO:0000256" key="2">
    <source>
        <dbReference type="ARBA" id="ARBA00023015"/>
    </source>
</evidence>
<dbReference type="SMART" id="SM00066">
    <property type="entry name" value="GAL4"/>
    <property type="match status" value="1"/>
</dbReference>
<dbReference type="InterPro" id="IPR001138">
    <property type="entry name" value="Zn2Cys6_DnaBD"/>
</dbReference>
<dbReference type="Pfam" id="PF04082">
    <property type="entry name" value="Fungal_trans"/>
    <property type="match status" value="1"/>
</dbReference>
<organism evidence="8 9">
    <name type="scientific">Aspergillus flavus</name>
    <dbReference type="NCBI Taxonomy" id="5059"/>
    <lineage>
        <taxon>Eukaryota</taxon>
        <taxon>Fungi</taxon>
        <taxon>Dikarya</taxon>
        <taxon>Ascomycota</taxon>
        <taxon>Pezizomycotina</taxon>
        <taxon>Eurotiomycetes</taxon>
        <taxon>Eurotiomycetidae</taxon>
        <taxon>Eurotiales</taxon>
        <taxon>Aspergillaceae</taxon>
        <taxon>Aspergillus</taxon>
        <taxon>Aspergillus subgen. Circumdati</taxon>
    </lineage>
</organism>
<dbReference type="InterPro" id="IPR036864">
    <property type="entry name" value="Zn2-C6_fun-type_DNA-bd_sf"/>
</dbReference>
<reference evidence="8 9" key="1">
    <citation type="submission" date="2018-07" db="EMBL/GenBank/DDBJ databases">
        <title>Identification of spontaneous genetic mutation associated with occurrence of a yellow conidial color mutant of Aspergillus flavus.</title>
        <authorList>
            <person name="Chang P.-K."/>
            <person name="Mack B.M."/>
            <person name="Scharfenstein L."/>
            <person name="Gilbert M.K."/>
        </authorList>
    </citation>
    <scope>NUCLEOTIDE SEQUENCE [LARGE SCALE GENOMIC DNA]</scope>
    <source>
        <strain evidence="8 9">CA14</strain>
    </source>
</reference>
<keyword evidence="2" id="KW-0805">Transcription regulation</keyword>
<dbReference type="AlphaFoldDB" id="A0AB74CA51"/>